<dbReference type="Pfam" id="PF13279">
    <property type="entry name" value="4HBT_2"/>
    <property type="match status" value="2"/>
</dbReference>
<evidence type="ECO:0000313" key="3">
    <source>
        <dbReference type="EMBL" id="GCL64451.1"/>
    </source>
</evidence>
<dbReference type="AlphaFoldDB" id="A0A480ASR0"/>
<sequence length="305" mass="32653">MKTQAWRRQPAAYPDAGTLLPRVTDLDAWQHMNNVAQIGLHGELLQHWLLTHLGPDLWRSTQPLLAMQANATDFLAEAHYPTPLATGTRLLGVDDGGFQIGTALFQHGHCAGLHQATLSVWADGRPAPLPADLRTRLQALLAAQPALADGSAATPVAAAPPATGMPAHPDAWPWQLGMTARFADADPRGQTSDHTLARCVEQGRVQFLTRVFGAERVQAAVGFMVAHVALRWLQRRPIPAGWQLGTGVSRVGERSMAVRSMVFDGADCLAEATSVMVAIDHASRRPAALPEASRAALAPYLLPGA</sequence>
<dbReference type="GO" id="GO:0047617">
    <property type="term" value="F:fatty acyl-CoA hydrolase activity"/>
    <property type="evidence" value="ECO:0007669"/>
    <property type="project" value="TreeGrafter"/>
</dbReference>
<evidence type="ECO:0000313" key="4">
    <source>
        <dbReference type="Proteomes" id="UP000301751"/>
    </source>
</evidence>
<gene>
    <name evidence="3" type="ORF">AQPW35_35320</name>
</gene>
<reference evidence="4" key="1">
    <citation type="submission" date="2019-03" db="EMBL/GenBank/DDBJ databases">
        <title>Aquabacterium pictum sp.nov., the first bacteriochlorophyll a-containing freshwater bacterium in the genus Aquabacterium of the class Betaproteobacteria.</title>
        <authorList>
            <person name="Hirose S."/>
            <person name="Tank M."/>
            <person name="Hara E."/>
            <person name="Tamaki H."/>
            <person name="Takaichi S."/>
            <person name="Haruta S."/>
            <person name="Hanada S."/>
        </authorList>
    </citation>
    <scope>NUCLEOTIDE SEQUENCE [LARGE SCALE GENOMIC DNA]</scope>
    <source>
        <strain evidence="4">W35</strain>
    </source>
</reference>
<dbReference type="EMBL" id="BJCL01000009">
    <property type="protein sequence ID" value="GCL64451.1"/>
    <property type="molecule type" value="Genomic_DNA"/>
</dbReference>
<dbReference type="Gene3D" id="3.10.129.10">
    <property type="entry name" value="Hotdog Thioesterase"/>
    <property type="match status" value="2"/>
</dbReference>
<name>A0A480ASR0_9BURK</name>
<comment type="caution">
    <text evidence="3">The sequence shown here is derived from an EMBL/GenBank/DDBJ whole genome shotgun (WGS) entry which is preliminary data.</text>
</comment>
<proteinExistence type="inferred from homology"/>
<keyword evidence="4" id="KW-1185">Reference proteome</keyword>
<dbReference type="OrthoDB" id="9799036at2"/>
<dbReference type="CDD" id="cd00586">
    <property type="entry name" value="4HBT"/>
    <property type="match status" value="1"/>
</dbReference>
<dbReference type="PANTHER" id="PTHR31793:SF27">
    <property type="entry name" value="NOVEL THIOESTERASE SUPERFAMILY DOMAIN AND SAPOSIN A-TYPE DOMAIN CONTAINING PROTEIN (0610012H03RIK)"/>
    <property type="match status" value="1"/>
</dbReference>
<dbReference type="RefSeq" id="WP_137734177.1">
    <property type="nucleotide sequence ID" value="NZ_BJCL01000009.1"/>
</dbReference>
<comment type="similarity">
    <text evidence="1">Belongs to the 4-hydroxybenzoyl-CoA thioesterase family.</text>
</comment>
<evidence type="ECO:0000256" key="1">
    <source>
        <dbReference type="ARBA" id="ARBA00005953"/>
    </source>
</evidence>
<dbReference type="SUPFAM" id="SSF54637">
    <property type="entry name" value="Thioesterase/thiol ester dehydrase-isomerase"/>
    <property type="match status" value="2"/>
</dbReference>
<evidence type="ECO:0008006" key="5">
    <source>
        <dbReference type="Google" id="ProtNLM"/>
    </source>
</evidence>
<accession>A0A480ASR0</accession>
<dbReference type="InterPro" id="IPR029069">
    <property type="entry name" value="HotDog_dom_sf"/>
</dbReference>
<dbReference type="InterPro" id="IPR050563">
    <property type="entry name" value="4-hydroxybenzoyl-CoA_TE"/>
</dbReference>
<dbReference type="Proteomes" id="UP000301751">
    <property type="component" value="Unassembled WGS sequence"/>
</dbReference>
<dbReference type="PANTHER" id="PTHR31793">
    <property type="entry name" value="4-HYDROXYBENZOYL-COA THIOESTERASE FAMILY MEMBER"/>
    <property type="match status" value="1"/>
</dbReference>
<evidence type="ECO:0000256" key="2">
    <source>
        <dbReference type="ARBA" id="ARBA00022801"/>
    </source>
</evidence>
<keyword evidence="2" id="KW-0378">Hydrolase</keyword>
<organism evidence="3 4">
    <name type="scientific">Pseudaquabacterium pictum</name>
    <dbReference type="NCBI Taxonomy" id="2315236"/>
    <lineage>
        <taxon>Bacteria</taxon>
        <taxon>Pseudomonadati</taxon>
        <taxon>Pseudomonadota</taxon>
        <taxon>Betaproteobacteria</taxon>
        <taxon>Burkholderiales</taxon>
        <taxon>Sphaerotilaceae</taxon>
        <taxon>Pseudaquabacterium</taxon>
    </lineage>
</organism>
<protein>
    <recommendedName>
        <fullName evidence="5">Thioesterase domain-containing protein</fullName>
    </recommendedName>
</protein>